<evidence type="ECO:0000256" key="2">
    <source>
        <dbReference type="ARBA" id="ARBA00022676"/>
    </source>
</evidence>
<keyword evidence="2" id="KW-0328">Glycosyltransferase</keyword>
<evidence type="ECO:0000259" key="9">
    <source>
        <dbReference type="Pfam" id="PF00535"/>
    </source>
</evidence>
<comment type="caution">
    <text evidence="10">The sequence shown here is derived from an EMBL/GenBank/DDBJ whole genome shotgun (WGS) entry which is preliminary data.</text>
</comment>
<dbReference type="AlphaFoldDB" id="A0A4V2VK94"/>
<accession>A0A4V2VK94</accession>
<keyword evidence="1" id="KW-1003">Cell membrane</keyword>
<dbReference type="InterPro" id="IPR029044">
    <property type="entry name" value="Nucleotide-diphossugar_trans"/>
</dbReference>
<protein>
    <submittedName>
        <fullName evidence="10">Undecaprenyl-phosphate 4-deoxy-4-formamido-L-arabinose transferase</fullName>
    </submittedName>
</protein>
<evidence type="ECO:0000313" key="11">
    <source>
        <dbReference type="Proteomes" id="UP000295773"/>
    </source>
</evidence>
<name>A0A4V2VK94_9FIRM</name>
<evidence type="ECO:0000256" key="7">
    <source>
        <dbReference type="ARBA" id="ARBA00023136"/>
    </source>
</evidence>
<evidence type="ECO:0000256" key="6">
    <source>
        <dbReference type="ARBA" id="ARBA00022989"/>
    </source>
</evidence>
<keyword evidence="5" id="KW-0448">Lipopolysaccharide biosynthesis</keyword>
<evidence type="ECO:0000256" key="3">
    <source>
        <dbReference type="ARBA" id="ARBA00022679"/>
    </source>
</evidence>
<reference evidence="10 11" key="1">
    <citation type="submission" date="2019-03" db="EMBL/GenBank/DDBJ databases">
        <title>Genomic Encyclopedia of Type Strains, Phase IV (KMG-IV): sequencing the most valuable type-strain genomes for metagenomic binning, comparative biology and taxonomic classification.</title>
        <authorList>
            <person name="Goeker M."/>
        </authorList>
    </citation>
    <scope>NUCLEOTIDE SEQUENCE [LARGE SCALE GENOMIC DNA]</scope>
    <source>
        <strain evidence="10 11">DSM 29481</strain>
    </source>
</reference>
<keyword evidence="4 8" id="KW-0812">Transmembrane</keyword>
<dbReference type="EMBL" id="SMBP01000012">
    <property type="protein sequence ID" value="TCU59015.1"/>
    <property type="molecule type" value="Genomic_DNA"/>
</dbReference>
<gene>
    <name evidence="10" type="ORF">EDD61_11243</name>
</gene>
<evidence type="ECO:0000256" key="5">
    <source>
        <dbReference type="ARBA" id="ARBA00022985"/>
    </source>
</evidence>
<organism evidence="10 11">
    <name type="scientific">Longicatena caecimuris</name>
    <dbReference type="NCBI Taxonomy" id="1796635"/>
    <lineage>
        <taxon>Bacteria</taxon>
        <taxon>Bacillati</taxon>
        <taxon>Bacillota</taxon>
        <taxon>Erysipelotrichia</taxon>
        <taxon>Erysipelotrichales</taxon>
        <taxon>Erysipelotrichaceae</taxon>
        <taxon>Longicatena</taxon>
    </lineage>
</organism>
<dbReference type="Gene3D" id="3.90.550.10">
    <property type="entry name" value="Spore Coat Polysaccharide Biosynthesis Protein SpsA, Chain A"/>
    <property type="match status" value="1"/>
</dbReference>
<dbReference type="GO" id="GO:0005886">
    <property type="term" value="C:plasma membrane"/>
    <property type="evidence" value="ECO:0007669"/>
    <property type="project" value="TreeGrafter"/>
</dbReference>
<dbReference type="Proteomes" id="UP000295773">
    <property type="component" value="Unassembled WGS sequence"/>
</dbReference>
<dbReference type="GO" id="GO:0009103">
    <property type="term" value="P:lipopolysaccharide biosynthetic process"/>
    <property type="evidence" value="ECO:0007669"/>
    <property type="project" value="UniProtKB-KW"/>
</dbReference>
<dbReference type="GeneID" id="73796508"/>
<dbReference type="PANTHER" id="PTHR48090:SF3">
    <property type="entry name" value="UNDECAPRENYL-PHOSPHATE 4-DEOXY-4-FORMAMIDO-L-ARABINOSE TRANSFERASE"/>
    <property type="match status" value="1"/>
</dbReference>
<feature type="transmembrane region" description="Helical" evidence="8">
    <location>
        <begin position="261"/>
        <end position="283"/>
    </location>
</feature>
<dbReference type="RefSeq" id="WP_008687023.1">
    <property type="nucleotide sequence ID" value="NZ_AP024510.1"/>
</dbReference>
<keyword evidence="6 8" id="KW-1133">Transmembrane helix</keyword>
<evidence type="ECO:0000313" key="10">
    <source>
        <dbReference type="EMBL" id="TCU59015.1"/>
    </source>
</evidence>
<dbReference type="InterPro" id="IPR001173">
    <property type="entry name" value="Glyco_trans_2-like"/>
</dbReference>
<dbReference type="SUPFAM" id="SSF53448">
    <property type="entry name" value="Nucleotide-diphospho-sugar transferases"/>
    <property type="match status" value="1"/>
</dbReference>
<evidence type="ECO:0000256" key="8">
    <source>
        <dbReference type="SAM" id="Phobius"/>
    </source>
</evidence>
<dbReference type="GO" id="GO:0099621">
    <property type="term" value="F:undecaprenyl-phosphate 4-deoxy-4-formamido-L-arabinose transferase activity"/>
    <property type="evidence" value="ECO:0007669"/>
    <property type="project" value="TreeGrafter"/>
</dbReference>
<keyword evidence="3 10" id="KW-0808">Transferase</keyword>
<evidence type="ECO:0000256" key="1">
    <source>
        <dbReference type="ARBA" id="ARBA00022475"/>
    </source>
</evidence>
<proteinExistence type="predicted"/>
<dbReference type="InterPro" id="IPR050256">
    <property type="entry name" value="Glycosyltransferase_2"/>
</dbReference>
<keyword evidence="7 8" id="KW-0472">Membrane</keyword>
<dbReference type="Pfam" id="PF00535">
    <property type="entry name" value="Glycos_transf_2"/>
    <property type="match status" value="1"/>
</dbReference>
<feature type="domain" description="Glycosyltransferase 2-like" evidence="9">
    <location>
        <begin position="5"/>
        <end position="133"/>
    </location>
</feature>
<sequence length="310" mass="34966">MKITVSIPCYRSAKTLPYVVEQIKKTVAQRPSYSYQIILVNDCSPDNTFDVIRSLCQEDENIVGVNLSRNWGQATARMASIPYIEGDCTVFMDDDGQHPIDHLFDLVDKIEEGYDLVSADFSQKQTKFMNRFTSAISAKVYTAMGKRPKGAVSSAYFAINKMCTDSLKKYQSPFPSIFGYIYQIAGRITSIKLEHKKRLEGTSGYNFKKRFKVWLNGMVNFSIVPLQLSSMMGLLFSAIGFIIGIILVIRKLLNPSILVGYTSLITVILIIGGLLMIMIGLMGEYIGRMYLTLSNQPQYEVRETLNVEKK</sequence>
<dbReference type="PANTHER" id="PTHR48090">
    <property type="entry name" value="UNDECAPRENYL-PHOSPHATE 4-DEOXY-4-FORMAMIDO-L-ARABINOSE TRANSFERASE-RELATED"/>
    <property type="match status" value="1"/>
</dbReference>
<keyword evidence="11" id="KW-1185">Reference proteome</keyword>
<evidence type="ECO:0000256" key="4">
    <source>
        <dbReference type="ARBA" id="ARBA00022692"/>
    </source>
</evidence>
<feature type="transmembrane region" description="Helical" evidence="8">
    <location>
        <begin position="228"/>
        <end position="249"/>
    </location>
</feature>